<dbReference type="EMBL" id="VKKY01000002">
    <property type="protein sequence ID" value="KAA3437734.1"/>
    <property type="molecule type" value="Genomic_DNA"/>
</dbReference>
<name>A0A5B6TEC1_9BACT</name>
<dbReference type="AlphaFoldDB" id="A0A5B6TEC1"/>
<feature type="chain" id="PRO_5022739072" description="Outer membrane protein beta-barrel domain-containing protein" evidence="1">
    <location>
        <begin position="21"/>
        <end position="264"/>
    </location>
</feature>
<accession>A0A5B6TEC1</accession>
<gene>
    <name evidence="2" type="ORF">FOA19_10550</name>
</gene>
<reference evidence="2 3" key="1">
    <citation type="submission" date="2019-07" db="EMBL/GenBank/DDBJ databases">
        <title>Rufibacter sp. nov., isolated from lake sediment.</title>
        <authorList>
            <person name="Qu J.-H."/>
        </authorList>
    </citation>
    <scope>NUCLEOTIDE SEQUENCE [LARGE SCALE GENOMIC DNA]</scope>
    <source>
        <strain evidence="2 3">NBS58-1</strain>
    </source>
</reference>
<dbReference type="RefSeq" id="WP_149090798.1">
    <property type="nucleotide sequence ID" value="NZ_VKKY01000002.1"/>
</dbReference>
<evidence type="ECO:0008006" key="4">
    <source>
        <dbReference type="Google" id="ProtNLM"/>
    </source>
</evidence>
<evidence type="ECO:0000256" key="1">
    <source>
        <dbReference type="SAM" id="SignalP"/>
    </source>
</evidence>
<protein>
    <recommendedName>
        <fullName evidence="4">Outer membrane protein beta-barrel domain-containing protein</fullName>
    </recommendedName>
</protein>
<organism evidence="2 3">
    <name type="scientific">Rufibacter hautae</name>
    <dbReference type="NCBI Taxonomy" id="2595005"/>
    <lineage>
        <taxon>Bacteria</taxon>
        <taxon>Pseudomonadati</taxon>
        <taxon>Bacteroidota</taxon>
        <taxon>Cytophagia</taxon>
        <taxon>Cytophagales</taxon>
        <taxon>Hymenobacteraceae</taxon>
        <taxon>Rufibacter</taxon>
    </lineage>
</organism>
<dbReference type="Proteomes" id="UP000324133">
    <property type="component" value="Unassembled WGS sequence"/>
</dbReference>
<feature type="signal peptide" evidence="1">
    <location>
        <begin position="1"/>
        <end position="20"/>
    </location>
</feature>
<comment type="caution">
    <text evidence="2">The sequence shown here is derived from an EMBL/GenBank/DDBJ whole genome shotgun (WGS) entry which is preliminary data.</text>
</comment>
<keyword evidence="3" id="KW-1185">Reference proteome</keyword>
<keyword evidence="1" id="KW-0732">Signal</keyword>
<dbReference type="OrthoDB" id="937962at2"/>
<evidence type="ECO:0000313" key="2">
    <source>
        <dbReference type="EMBL" id="KAA3437734.1"/>
    </source>
</evidence>
<sequence>MVKGTLLAVCLLSSVTLAWGQDLITRTDGVILKTKVVEVKPDIIRFRLFDSVDSLVYHISPQDVKSIQMADGTVKTMMPSAAPVTEEDEKKSFNYETEYGRNLLYFYLLDLLYANLAVAYERIIASGKIGLKFPVMIGLSKESDYYTYAFREQVNYGLGLEVNIYPERQGRFRYYVTPAIHYRSFDLYNFNYYNGSESPYEQGAMTTLNFKIGAYYQFSRFFLVSADTGIGFRIFHFPDTSEEQYPFFDNRFFVPANLNLGFRF</sequence>
<proteinExistence type="predicted"/>
<evidence type="ECO:0000313" key="3">
    <source>
        <dbReference type="Proteomes" id="UP000324133"/>
    </source>
</evidence>